<dbReference type="AlphaFoldDB" id="A0A3Q9G3I7"/>
<name>A0A3Q9G3I7_9ACTO</name>
<dbReference type="OrthoDB" id="3266382at2"/>
<gene>
    <name evidence="1" type="ORF">EJ997_03430</name>
</gene>
<accession>A0A3Q9G3I7</accession>
<keyword evidence="2" id="KW-1185">Reference proteome</keyword>
<protein>
    <recommendedName>
        <fullName evidence="3">WYL domain-containing protein</fullName>
    </recommendedName>
</protein>
<dbReference type="RefSeq" id="WP_126703345.1">
    <property type="nucleotide sequence ID" value="NZ_CP034593.1"/>
</dbReference>
<proteinExistence type="predicted"/>
<reference evidence="1 2" key="1">
    <citation type="submission" date="2018-12" db="EMBL/GenBank/DDBJ databases">
        <title>Complete genome sequence of Flaviflexus sp. H23T48.</title>
        <authorList>
            <person name="Bae J.-W."/>
            <person name="Lee J.-Y."/>
        </authorList>
    </citation>
    <scope>NUCLEOTIDE SEQUENCE [LARGE SCALE GENOMIC DNA]</scope>
    <source>
        <strain evidence="1 2">H23T48</strain>
    </source>
</reference>
<organism evidence="1 2">
    <name type="scientific">Flaviflexus ciconiae</name>
    <dbReference type="NCBI Taxonomy" id="2496867"/>
    <lineage>
        <taxon>Bacteria</taxon>
        <taxon>Bacillati</taxon>
        <taxon>Actinomycetota</taxon>
        <taxon>Actinomycetes</taxon>
        <taxon>Actinomycetales</taxon>
        <taxon>Actinomycetaceae</taxon>
        <taxon>Flaviflexus</taxon>
    </lineage>
</organism>
<evidence type="ECO:0000313" key="2">
    <source>
        <dbReference type="Proteomes" id="UP000280344"/>
    </source>
</evidence>
<sequence length="324" mass="36954">MTKTRTYDPGKRMFVLLAHLVDRPRLRSELYELGYEKSGADRAKALNRDITKLREFGYPITHDEGEDNDPLYSLDRDGLIGVDLSSADLTLLRLAAQSLTGKDELHKVARRTVQKLLGGAFVTDDQATVRITLPEMGYLFDIVEAMDRRAPIVIEYENPRTPERRFYIIEVTGVWETLGSFYCKGNRVAVGPTRGDMTECEPVERNFRFSRIKNVEALESTGYEANPQLKRAFDPVDTSIFLAPEAGNHLRDKKRERGTDGNGWTEYAFENANWPRLLDQLAVIGTGARSTNPDYRERLEHIAGLGSHEETRRRPVNGNHDFYR</sequence>
<evidence type="ECO:0008006" key="3">
    <source>
        <dbReference type="Google" id="ProtNLM"/>
    </source>
</evidence>
<dbReference type="EMBL" id="CP034593">
    <property type="protein sequence ID" value="AZQ76537.1"/>
    <property type="molecule type" value="Genomic_DNA"/>
</dbReference>
<dbReference type="Proteomes" id="UP000280344">
    <property type="component" value="Chromosome"/>
</dbReference>
<dbReference type="KEGG" id="flh:EJ997_03430"/>
<evidence type="ECO:0000313" key="1">
    <source>
        <dbReference type="EMBL" id="AZQ76537.1"/>
    </source>
</evidence>